<proteinExistence type="predicted"/>
<dbReference type="Gene3D" id="2.30.110.10">
    <property type="entry name" value="Electron Transport, Fmn-binding Protein, Chain A"/>
    <property type="match status" value="1"/>
</dbReference>
<dbReference type="PANTHER" id="PTHR34818:SF1">
    <property type="entry name" value="PROTEIN BLI-3"/>
    <property type="match status" value="1"/>
</dbReference>
<dbReference type="Pfam" id="PF16242">
    <property type="entry name" value="Pyrid_ox_like"/>
    <property type="match status" value="1"/>
</dbReference>
<keyword evidence="3" id="KW-1185">Reference proteome</keyword>
<dbReference type="EMBL" id="JAHZSV010000024">
    <property type="protein sequence ID" value="MBW8201152.1"/>
    <property type="molecule type" value="Genomic_DNA"/>
</dbReference>
<organism evidence="2 3">
    <name type="scientific">Flagellimonas abyssi</name>
    <dbReference type="NCBI Taxonomy" id="2864871"/>
    <lineage>
        <taxon>Bacteria</taxon>
        <taxon>Pseudomonadati</taxon>
        <taxon>Bacteroidota</taxon>
        <taxon>Flavobacteriia</taxon>
        <taxon>Flavobacteriales</taxon>
        <taxon>Flavobacteriaceae</taxon>
        <taxon>Flagellimonas</taxon>
    </lineage>
</organism>
<evidence type="ECO:0000259" key="1">
    <source>
        <dbReference type="Pfam" id="PF16242"/>
    </source>
</evidence>
<dbReference type="Proteomes" id="UP001196136">
    <property type="component" value="Unassembled WGS sequence"/>
</dbReference>
<dbReference type="SUPFAM" id="SSF50475">
    <property type="entry name" value="FMN-binding split barrel"/>
    <property type="match status" value="1"/>
</dbReference>
<evidence type="ECO:0000313" key="2">
    <source>
        <dbReference type="EMBL" id="MBW8201152.1"/>
    </source>
</evidence>
<dbReference type="InterPro" id="IPR038725">
    <property type="entry name" value="YdaG_split_barrel_FMN-bd"/>
</dbReference>
<sequence length="170" mass="19167">MGTKNLFSNEAKQKIKELAEDIDIAIMETNLGSKPSHTIPMSTKEVDDEGCIWFLSNKNSEHNSYLNSDKSIQLIYSKPSDMEFMTVYGHAFITTDRTVLEKYYGKSDDTWFDGVDDPNLTAIKVIPEDAHYWDTRHGKFASLLKMGIGALTGKKQDLGEEGDLELHSPK</sequence>
<dbReference type="InterPro" id="IPR012349">
    <property type="entry name" value="Split_barrel_FMN-bd"/>
</dbReference>
<name>A0ABS7EU88_9FLAO</name>
<accession>A0ABS7EU88</accession>
<dbReference type="RefSeq" id="WP_220114590.1">
    <property type="nucleotide sequence ID" value="NZ_JAHZSV010000024.1"/>
</dbReference>
<dbReference type="InterPro" id="IPR052917">
    <property type="entry name" value="Stress-Dev_Protein"/>
</dbReference>
<evidence type="ECO:0000313" key="3">
    <source>
        <dbReference type="Proteomes" id="UP001196136"/>
    </source>
</evidence>
<reference evidence="2 3" key="1">
    <citation type="submission" date="2021-08" db="EMBL/GenBank/DDBJ databases">
        <title>Muricauda profundi sp. nov., a marine bacterium isolated from deep seawater of the Mariana Trench.</title>
        <authorList>
            <person name="Wei Y."/>
        </authorList>
    </citation>
    <scope>NUCLEOTIDE SEQUENCE [LARGE SCALE GENOMIC DNA]</scope>
    <source>
        <strain evidence="2 3">W52</strain>
    </source>
</reference>
<gene>
    <name evidence="2" type="ORF">K1F36_15095</name>
</gene>
<protein>
    <submittedName>
        <fullName evidence="2">Pyridoxamine 5'-phosphate oxidase family protein</fullName>
    </submittedName>
</protein>
<comment type="caution">
    <text evidence="2">The sequence shown here is derived from an EMBL/GenBank/DDBJ whole genome shotgun (WGS) entry which is preliminary data.</text>
</comment>
<feature type="domain" description="General stress protein FMN-binding split barrel" evidence="1">
    <location>
        <begin position="10"/>
        <end position="157"/>
    </location>
</feature>
<dbReference type="PANTHER" id="PTHR34818">
    <property type="entry name" value="PROTEIN BLI-3"/>
    <property type="match status" value="1"/>
</dbReference>